<name>A0A8H5FGD9_9AGAR</name>
<feature type="region of interest" description="Disordered" evidence="1">
    <location>
        <begin position="346"/>
        <end position="369"/>
    </location>
</feature>
<gene>
    <name evidence="3" type="ORF">D9611_009613</name>
</gene>
<feature type="transmembrane region" description="Helical" evidence="2">
    <location>
        <begin position="76"/>
        <end position="100"/>
    </location>
</feature>
<dbReference type="OrthoDB" id="3357408at2759"/>
<reference evidence="3 4" key="1">
    <citation type="journal article" date="2020" name="ISME J.">
        <title>Uncovering the hidden diversity of litter-decomposition mechanisms in mushroom-forming fungi.</title>
        <authorList>
            <person name="Floudas D."/>
            <person name="Bentzer J."/>
            <person name="Ahren D."/>
            <person name="Johansson T."/>
            <person name="Persson P."/>
            <person name="Tunlid A."/>
        </authorList>
    </citation>
    <scope>NUCLEOTIDE SEQUENCE [LARGE SCALE GENOMIC DNA]</scope>
    <source>
        <strain evidence="3 4">CBS 175.51</strain>
    </source>
</reference>
<feature type="transmembrane region" description="Helical" evidence="2">
    <location>
        <begin position="154"/>
        <end position="176"/>
    </location>
</feature>
<dbReference type="Proteomes" id="UP000541558">
    <property type="component" value="Unassembled WGS sequence"/>
</dbReference>
<keyword evidence="2" id="KW-1133">Transmembrane helix</keyword>
<accession>A0A8H5FGD9</accession>
<feature type="transmembrane region" description="Helical" evidence="2">
    <location>
        <begin position="196"/>
        <end position="216"/>
    </location>
</feature>
<evidence type="ECO:0000256" key="2">
    <source>
        <dbReference type="SAM" id="Phobius"/>
    </source>
</evidence>
<keyword evidence="2" id="KW-0472">Membrane</keyword>
<organism evidence="3 4">
    <name type="scientific">Ephemerocybe angulata</name>
    <dbReference type="NCBI Taxonomy" id="980116"/>
    <lineage>
        <taxon>Eukaryota</taxon>
        <taxon>Fungi</taxon>
        <taxon>Dikarya</taxon>
        <taxon>Basidiomycota</taxon>
        <taxon>Agaricomycotina</taxon>
        <taxon>Agaricomycetes</taxon>
        <taxon>Agaricomycetidae</taxon>
        <taxon>Agaricales</taxon>
        <taxon>Agaricineae</taxon>
        <taxon>Psathyrellaceae</taxon>
        <taxon>Ephemerocybe</taxon>
    </lineage>
</organism>
<evidence type="ECO:0000313" key="4">
    <source>
        <dbReference type="Proteomes" id="UP000541558"/>
    </source>
</evidence>
<evidence type="ECO:0000256" key="1">
    <source>
        <dbReference type="SAM" id="MobiDB-lite"/>
    </source>
</evidence>
<feature type="transmembrane region" description="Helical" evidence="2">
    <location>
        <begin position="120"/>
        <end position="142"/>
    </location>
</feature>
<feature type="transmembrane region" description="Helical" evidence="2">
    <location>
        <begin position="30"/>
        <end position="55"/>
    </location>
</feature>
<feature type="transmembrane region" description="Helical" evidence="2">
    <location>
        <begin position="263"/>
        <end position="284"/>
    </location>
</feature>
<evidence type="ECO:0000313" key="3">
    <source>
        <dbReference type="EMBL" id="KAF5335804.1"/>
    </source>
</evidence>
<feature type="transmembrane region" description="Helical" evidence="2">
    <location>
        <begin position="290"/>
        <end position="309"/>
    </location>
</feature>
<dbReference type="AlphaFoldDB" id="A0A8H5FGD9"/>
<comment type="caution">
    <text evidence="3">The sequence shown here is derived from an EMBL/GenBank/DDBJ whole genome shotgun (WGS) entry which is preliminary data.</text>
</comment>
<keyword evidence="2" id="KW-0812">Transmembrane</keyword>
<proteinExistence type="predicted"/>
<dbReference type="EMBL" id="JAACJK010000060">
    <property type="protein sequence ID" value="KAF5335804.1"/>
    <property type="molecule type" value="Genomic_DNA"/>
</dbReference>
<keyword evidence="4" id="KW-1185">Reference proteome</keyword>
<protein>
    <submittedName>
        <fullName evidence="3">Uncharacterized protein</fullName>
    </submittedName>
</protein>
<sequence>MPVSTTNATVVSYRLPTVPPEEYNAYVLEFVGGTLALIPYGISLSLFISCLNSLIPTLRRSSISVNSRALFLQLTYISLIFLAGTLYTAAGTWVIVYLKLEYPMYPGGTLAWELEHYNHPVINLGNAAFVLTSWFSDGFMMYRCYIVYNRGWRTWPVLILPGVLYVASIATGVLLLTQTSLPKQSLFSKVNFALAYFSLVASLHILLTLLISSRLWMHRIRLQKALAGDGDAQLRSPHSVDTAASKSAAGRLGLGMYTSASNILIESSALYSTFALLFIVPFALGHPAAQFTLCMLAQVQVISPLLVNYRLIQKKAWTSATTQSINASLGGMRFGEGSVVVLKEKEKQGTTMRHSERRASSYSDALEPIDDADADPALLIHPTL</sequence>
<feature type="compositionally biased region" description="Basic and acidic residues" evidence="1">
    <location>
        <begin position="346"/>
        <end position="359"/>
    </location>
</feature>